<keyword evidence="4" id="KW-0547">Nucleotide-binding</keyword>
<dbReference type="InterPro" id="IPR005467">
    <property type="entry name" value="His_kinase_dom"/>
</dbReference>
<evidence type="ECO:0000256" key="2">
    <source>
        <dbReference type="ARBA" id="ARBA00012438"/>
    </source>
</evidence>
<dbReference type="GO" id="GO:0005524">
    <property type="term" value="F:ATP binding"/>
    <property type="evidence" value="ECO:0007669"/>
    <property type="project" value="UniProtKB-KW"/>
</dbReference>
<evidence type="ECO:0000256" key="7">
    <source>
        <dbReference type="ARBA" id="ARBA00023012"/>
    </source>
</evidence>
<evidence type="ECO:0000256" key="8">
    <source>
        <dbReference type="SAM" id="MobiDB-lite"/>
    </source>
</evidence>
<dbReference type="Pfam" id="PF02518">
    <property type="entry name" value="HATPase_c"/>
    <property type="match status" value="1"/>
</dbReference>
<dbReference type="SMART" id="SM00387">
    <property type="entry name" value="HATPase_c"/>
    <property type="match status" value="1"/>
</dbReference>
<dbReference type="PRINTS" id="PR00344">
    <property type="entry name" value="BCTRLSENSOR"/>
</dbReference>
<dbReference type="RefSeq" id="WP_394835560.1">
    <property type="nucleotide sequence ID" value="NZ_CP089929.1"/>
</dbReference>
<dbReference type="EMBL" id="CP089983">
    <property type="protein sequence ID" value="WXB05910.1"/>
    <property type="molecule type" value="Genomic_DNA"/>
</dbReference>
<keyword evidence="7" id="KW-0902">Two-component regulatory system</keyword>
<dbReference type="InterPro" id="IPR003594">
    <property type="entry name" value="HATPase_dom"/>
</dbReference>
<keyword evidence="5" id="KW-0418">Kinase</keyword>
<protein>
    <recommendedName>
        <fullName evidence="2">histidine kinase</fullName>
        <ecNumber evidence="2">2.7.13.3</ecNumber>
    </recommendedName>
</protein>
<proteinExistence type="predicted"/>
<feature type="domain" description="Histidine kinase" evidence="9">
    <location>
        <begin position="487"/>
        <end position="697"/>
    </location>
</feature>
<evidence type="ECO:0000256" key="6">
    <source>
        <dbReference type="ARBA" id="ARBA00022840"/>
    </source>
</evidence>
<evidence type="ECO:0000259" key="9">
    <source>
        <dbReference type="PROSITE" id="PS50109"/>
    </source>
</evidence>
<gene>
    <name evidence="10" type="ORF">LVJ94_01355</name>
</gene>
<keyword evidence="6 10" id="KW-0067">ATP-binding</keyword>
<dbReference type="EC" id="2.7.13.3" evidence="2"/>
<keyword evidence="3" id="KW-0808">Transferase</keyword>
<dbReference type="InterPro" id="IPR050351">
    <property type="entry name" value="BphY/WalK/GraS-like"/>
</dbReference>
<comment type="catalytic activity">
    <reaction evidence="1">
        <text>ATP + protein L-histidine = ADP + protein N-phospho-L-histidine.</text>
        <dbReference type="EC" id="2.7.13.3"/>
    </reaction>
</comment>
<feature type="region of interest" description="Disordered" evidence="8">
    <location>
        <begin position="858"/>
        <end position="877"/>
    </location>
</feature>
<accession>A0ABZ2L9P6</accession>
<dbReference type="InterPro" id="IPR004358">
    <property type="entry name" value="Sig_transdc_His_kin-like_C"/>
</dbReference>
<reference evidence="10" key="1">
    <citation type="submission" date="2021-12" db="EMBL/GenBank/DDBJ databases">
        <title>Discovery of the Pendulisporaceae a myxobacterial family with distinct sporulation behavior and unique specialized metabolism.</title>
        <authorList>
            <person name="Garcia R."/>
            <person name="Popoff A."/>
            <person name="Bader C.D."/>
            <person name="Loehr J."/>
            <person name="Walesch S."/>
            <person name="Walt C."/>
            <person name="Boldt J."/>
            <person name="Bunk B."/>
            <person name="Haeckl F.J.F.P.J."/>
            <person name="Gunesch A.P."/>
            <person name="Birkelbach J."/>
            <person name="Nuebel U."/>
            <person name="Pietschmann T."/>
            <person name="Bach T."/>
            <person name="Mueller R."/>
        </authorList>
    </citation>
    <scope>NUCLEOTIDE SEQUENCE</scope>
    <source>
        <strain evidence="10">MSr11367</strain>
    </source>
</reference>
<dbReference type="PANTHER" id="PTHR42878:SF7">
    <property type="entry name" value="SENSOR HISTIDINE KINASE GLRK"/>
    <property type="match status" value="1"/>
</dbReference>
<keyword evidence="11" id="KW-1185">Reference proteome</keyword>
<evidence type="ECO:0000256" key="1">
    <source>
        <dbReference type="ARBA" id="ARBA00000085"/>
    </source>
</evidence>
<dbReference type="InterPro" id="IPR036890">
    <property type="entry name" value="HATPase_C_sf"/>
</dbReference>
<dbReference type="CDD" id="cd00075">
    <property type="entry name" value="HATPase"/>
    <property type="match status" value="1"/>
</dbReference>
<evidence type="ECO:0000313" key="11">
    <source>
        <dbReference type="Proteomes" id="UP001374803"/>
    </source>
</evidence>
<sequence length="877" mass="97034">MLHTFYFNRDIVAVRAQRGLPDELVRVLELHWSGELLAACELANKLLAQWEGTPPPLLVAEHALMTVKLGRSLPDVKRSMLGRHWLSWVVHEYARFLSVRVNQDAALVSLVRLFVLGLRAPTSGLLGLAVFGFTHLLAVRGWVRIGFPVARFFFRRTAQRVASRGKTRFSDNFVLATFLYTVLAAARLRMLDSVTLETQSLLPRDPFYQTMFLVCSLYTAAYSGNQARTEVVSAQFLAHAEAKLLYRYQPLAEILPLLPMALRGYGHLVDGALSTVVARHEAREVDVGHAVHNPFFRTAALISLSAGRFGNAKIYITRAIRHRRLTKSFHRWERLDQRILDMAEGHETFTPDTAHFFGIQLETTVPTSLGKLLCDIVSATPASLPGGVKAFEERVFALLRRHLDCPFAEIRTSPASFSETVPQIRVGKRFVVAYGLGRKRARTVDRIFAAVAPVLAILEHNIEQMLSVEARTDGDTHAGTIHRTTQMLAHDVRRPFQLLRIGLESLAAVRTQGEALEVVRTLLPEVQRASQDVDHLIEDTMRMSHGPKPVPTPVDELVTGSLRDVFAVRMDCEIELRYDGVEDGVHLAVDPVRMRRALSNVIGNAVEAMRGAGIIWFALTPAGDDGFHELRIGNSGPPLDEEQLARIFDAFYSSGKPGGTGLGLAIAHRVVVAHGGTIGCANVAHGVEFRLTLPAAQPRHRAMRPGRMPSHCHELTVAAAAPGPTRKAPPREIAVVDDSRAIHLAWRTGIGGHAEVHYFRSPAAFWEAIDGEPGLLERLYAVITDFRFSDREDCGSKLAERLRLRRPDLPILVSSSGILEDVDVDGIFDAVLEKGGLSWPRLERIVAGVRATWVEHSGEHPRVPNGKAGDGLRITSN</sequence>
<dbReference type="Gene3D" id="3.30.565.10">
    <property type="entry name" value="Histidine kinase-like ATPase, C-terminal domain"/>
    <property type="match status" value="1"/>
</dbReference>
<evidence type="ECO:0000256" key="4">
    <source>
        <dbReference type="ARBA" id="ARBA00022741"/>
    </source>
</evidence>
<evidence type="ECO:0000256" key="3">
    <source>
        <dbReference type="ARBA" id="ARBA00022679"/>
    </source>
</evidence>
<evidence type="ECO:0000313" key="10">
    <source>
        <dbReference type="EMBL" id="WXB05910.1"/>
    </source>
</evidence>
<dbReference type="PROSITE" id="PS50109">
    <property type="entry name" value="HIS_KIN"/>
    <property type="match status" value="1"/>
</dbReference>
<dbReference type="SUPFAM" id="SSF55874">
    <property type="entry name" value="ATPase domain of HSP90 chaperone/DNA topoisomerase II/histidine kinase"/>
    <property type="match status" value="1"/>
</dbReference>
<name>A0ABZ2L9P6_9BACT</name>
<organism evidence="10 11">
    <name type="scientific">Pendulispora rubella</name>
    <dbReference type="NCBI Taxonomy" id="2741070"/>
    <lineage>
        <taxon>Bacteria</taxon>
        <taxon>Pseudomonadati</taxon>
        <taxon>Myxococcota</taxon>
        <taxon>Myxococcia</taxon>
        <taxon>Myxococcales</taxon>
        <taxon>Sorangiineae</taxon>
        <taxon>Pendulisporaceae</taxon>
        <taxon>Pendulispora</taxon>
    </lineage>
</organism>
<evidence type="ECO:0000256" key="5">
    <source>
        <dbReference type="ARBA" id="ARBA00022777"/>
    </source>
</evidence>
<dbReference type="Proteomes" id="UP001374803">
    <property type="component" value="Chromosome"/>
</dbReference>
<dbReference type="PANTHER" id="PTHR42878">
    <property type="entry name" value="TWO-COMPONENT HISTIDINE KINASE"/>
    <property type="match status" value="1"/>
</dbReference>